<feature type="compositionally biased region" description="Basic and acidic residues" evidence="1">
    <location>
        <begin position="330"/>
        <end position="342"/>
    </location>
</feature>
<proteinExistence type="predicted"/>
<name>A0A162J232_9HYPO</name>
<feature type="compositionally biased region" description="Basic and acidic residues" evidence="1">
    <location>
        <begin position="433"/>
        <end position="447"/>
    </location>
</feature>
<dbReference type="Proteomes" id="UP000076874">
    <property type="component" value="Unassembled WGS sequence"/>
</dbReference>
<evidence type="ECO:0000259" key="2">
    <source>
        <dbReference type="Pfam" id="PF20233"/>
    </source>
</evidence>
<organism evidence="3 4">
    <name type="scientific">Niveomyces insectorum RCEF 264</name>
    <dbReference type="NCBI Taxonomy" id="1081102"/>
    <lineage>
        <taxon>Eukaryota</taxon>
        <taxon>Fungi</taxon>
        <taxon>Dikarya</taxon>
        <taxon>Ascomycota</taxon>
        <taxon>Pezizomycotina</taxon>
        <taxon>Sordariomycetes</taxon>
        <taxon>Hypocreomycetidae</taxon>
        <taxon>Hypocreales</taxon>
        <taxon>Cordycipitaceae</taxon>
        <taxon>Niveomyces</taxon>
    </lineage>
</organism>
<feature type="compositionally biased region" description="Low complexity" evidence="1">
    <location>
        <begin position="366"/>
        <end position="376"/>
    </location>
</feature>
<dbReference type="InterPro" id="IPR046497">
    <property type="entry name" value="DUF6590"/>
</dbReference>
<feature type="domain" description="DUF6590" evidence="2">
    <location>
        <begin position="733"/>
        <end position="784"/>
    </location>
</feature>
<feature type="compositionally biased region" description="Basic and acidic residues" evidence="1">
    <location>
        <begin position="54"/>
        <end position="87"/>
    </location>
</feature>
<dbReference type="OrthoDB" id="3438983at2759"/>
<feature type="region of interest" description="Disordered" evidence="1">
    <location>
        <begin position="284"/>
        <end position="625"/>
    </location>
</feature>
<dbReference type="Pfam" id="PF20233">
    <property type="entry name" value="DUF6590"/>
    <property type="match status" value="1"/>
</dbReference>
<feature type="compositionally biased region" description="Basic and acidic residues" evidence="1">
    <location>
        <begin position="471"/>
        <end position="487"/>
    </location>
</feature>
<feature type="compositionally biased region" description="Polar residues" evidence="1">
    <location>
        <begin position="89"/>
        <end position="107"/>
    </location>
</feature>
<feature type="compositionally biased region" description="Basic and acidic residues" evidence="1">
    <location>
        <begin position="589"/>
        <end position="625"/>
    </location>
</feature>
<dbReference type="AlphaFoldDB" id="A0A162J232"/>
<protein>
    <recommendedName>
        <fullName evidence="2">DUF6590 domain-containing protein</fullName>
    </recommendedName>
</protein>
<feature type="compositionally biased region" description="Basic and acidic residues" evidence="1">
    <location>
        <begin position="159"/>
        <end position="189"/>
    </location>
</feature>
<feature type="region of interest" description="Disordered" evidence="1">
    <location>
        <begin position="1"/>
        <end position="266"/>
    </location>
</feature>
<evidence type="ECO:0000313" key="3">
    <source>
        <dbReference type="EMBL" id="OAA62682.1"/>
    </source>
</evidence>
<feature type="compositionally biased region" description="Polar residues" evidence="1">
    <location>
        <begin position="448"/>
        <end position="470"/>
    </location>
</feature>
<reference evidence="3 4" key="1">
    <citation type="journal article" date="2016" name="Genome Biol. Evol.">
        <title>Divergent and convergent evolution of fungal pathogenicity.</title>
        <authorList>
            <person name="Shang Y."/>
            <person name="Xiao G."/>
            <person name="Zheng P."/>
            <person name="Cen K."/>
            <person name="Zhan S."/>
            <person name="Wang C."/>
        </authorList>
    </citation>
    <scope>NUCLEOTIDE SEQUENCE [LARGE SCALE GENOMIC DNA]</scope>
    <source>
        <strain evidence="3 4">RCEF 264</strain>
    </source>
</reference>
<dbReference type="EMBL" id="AZHD01000006">
    <property type="protein sequence ID" value="OAA62682.1"/>
    <property type="molecule type" value="Genomic_DNA"/>
</dbReference>
<accession>A0A162J232</accession>
<comment type="caution">
    <text evidence="3">The sequence shown here is derived from an EMBL/GenBank/DDBJ whole genome shotgun (WGS) entry which is preliminary data.</text>
</comment>
<keyword evidence="4" id="KW-1185">Reference proteome</keyword>
<sequence length="867" mass="96269">MGPPSNGHDSQPLANGNGRLDVRKTQRFNPYPVRRDKTGSNSSSHPDHGSGNGDGDHNVKRDGDDRSHHDPNGDNQNKIHDHNHKCNECSYNHNGSSDHSCQTNNGYGSDGKFQGPTDGQQKGDEHPDTGAGARCSNASDSHRQTKMTEAAAPPTMKPADNDARREGCSQARQERPPERSLKEKPKTTDVKTPGKVQGESSKKTNPSKRTPAGRTAPPARSLRPARNPNPPDRQPSHAGYRIAKTAAPAAGQRSKPRVAPRQEKLQKKEAAIVRGLANAIHIAELAEKNSPYNVGDDYDSDADSDYEWDEDRDNTDSSEDGEGIDEDEIRDLVELATGEKKMALPPAPKGEGVDSRKDEPMEEPVDAPVEAPPADAADAKTPVFTRIPKDPRLAQSASTAYGRRDDREDDARRYAPGAITGLIARYNGQRDNWGGRDNRGDRNKSADLHNQSTSDTGRSGRTYPSSSNTEYSDHRSLPDPGRADSSRADNSCADDSHADNNHADNTQAGYRCADDKPADNNRVDYRGGSHNYTDNSHADNSHADNNQAGYRCADDKNADNNQVRRADTYRPNYGSDQHRADYRPNQQYDDYRRADDYRADYGSDQYRADYRAGQHYDDYRNDQRYDDYRTDPHRADYGGQHNGGGDWSQQLATAFKHRNLKHMWFNGMSLVALRASDRIVTQMLLVPGLLISTAHHTHSNEGGVSMGTEAAAAAEAARRVRLPFDDPYRTATAFGVVHSKYRKFVVLKVFEKSMACVPIYTHQGLGLQYKPNKNQHMHIRDKQSAEEARWRVAFAEAADMTGNGYVTALMNHREGQNRSKKRPFLRPESFIALTELVHVRFDTPITHEGCLALGDINRLQSVVRSFF</sequence>
<evidence type="ECO:0000313" key="4">
    <source>
        <dbReference type="Proteomes" id="UP000076874"/>
    </source>
</evidence>
<gene>
    <name evidence="3" type="ORF">SPI_04222</name>
</gene>
<feature type="compositionally biased region" description="Basic and acidic residues" evidence="1">
    <location>
        <begin position="402"/>
        <end position="413"/>
    </location>
</feature>
<feature type="compositionally biased region" description="Acidic residues" evidence="1">
    <location>
        <begin position="296"/>
        <end position="329"/>
    </location>
</feature>
<feature type="compositionally biased region" description="Basic and acidic residues" evidence="1">
    <location>
        <begin position="512"/>
        <end position="527"/>
    </location>
</feature>
<evidence type="ECO:0000256" key="1">
    <source>
        <dbReference type="SAM" id="MobiDB-lite"/>
    </source>
</evidence>
<feature type="compositionally biased region" description="Basic and acidic residues" evidence="1">
    <location>
        <begin position="552"/>
        <end position="568"/>
    </location>
</feature>